<dbReference type="InterPro" id="IPR013194">
    <property type="entry name" value="HDAC_interact_dom"/>
</dbReference>
<keyword evidence="8" id="KW-1185">Reference proteome</keyword>
<keyword evidence="2" id="KW-0678">Repressor</keyword>
<dbReference type="AlphaFoldDB" id="D8M5Y7"/>
<dbReference type="EMBL" id="FN668661">
    <property type="protein sequence ID" value="CBK23586.2"/>
    <property type="molecule type" value="Genomic_DNA"/>
</dbReference>
<sequence>MKKQFGASSDVVSNFLRLICDYGHNKISIEMVVNSVTQLLSGNSELLSQFYRFVPDQYCPKVDYSYPFGADANYISHIRQYVSRIQERFKDSGDKEYNEFISILRSHANSDFSISSVEERIRKLFHGHPDLVNDFHTFLPPNPHSQPSTVSTVSTVSTNPPIASIPAGNPVVSAPAASLYSPYPKFPAVNPPSFPAPAKPPDKPLPAVLPPAKSEIPAGSDQDVADFALLRSSAGLIRFEHFLRICALFADVALSHIFESQKVISLAEFVALCESLFRHTPQILQQISSMLLRCGVPRDLITTRPPALLPEQVKKLPKCTPSYHLLPSSYLHRGGSQRSFLEGSLLNDAWISCPIGSENFAAGYAHRNLHAEALFRVEDDHFETDVLIESNRHCTGSLEALARALDAEGPGPQRLEVGRLSALDRRAIRRLYAESGVDGVVLEMLENAPRTTLPRVLRRLREQEERWVKERNVLEAQWRAIQEENYHRSLDTRSFTFKAQDKKNTNIKPFIDAIKVETGKRGNNEASRRLGSFTLARAEQAKREGSDQQSPPHLQFALSIPLIHRVVLRFLLAAGKKQLPYSDMVGFPRGIDETAADVSVLLRESENSLFAQDKQHFDSVLARISSLTAEKMPNRRDVIFGNSSLYAFYRFYQVVYSRFQEVVEIILEASQHRDEFHIPAPSGPKRQAHLDGSESARAAEPTAWEQVNEVVNSCLSFLRNDQDSVHFEESCRRQIGTGGYVLYTLDKVVSTCIKHLHSMFVDLTTNELLASYALHLERTGSSEAGYRNHCIALLQTGRQSVYRVETVDGSVRFWLVGNAAELRISGEEMPGMEEFARISRDFLLAQQPVAAMAERVEEGKRGRSEGSSTGNSEFEALCEEESEDGMEGKRVKVKRTKGTRRRKREDEEWDSH</sequence>
<feature type="compositionally biased region" description="Basic and acidic residues" evidence="5">
    <location>
        <begin position="854"/>
        <end position="864"/>
    </location>
</feature>
<dbReference type="InterPro" id="IPR031693">
    <property type="entry name" value="Sin3_C"/>
</dbReference>
<evidence type="ECO:0000259" key="6">
    <source>
        <dbReference type="SMART" id="SM00761"/>
    </source>
</evidence>
<keyword evidence="3 4" id="KW-0539">Nucleus</keyword>
<dbReference type="Pfam" id="PF08295">
    <property type="entry name" value="Sin3_corepress"/>
    <property type="match status" value="1"/>
</dbReference>
<evidence type="ECO:0000256" key="4">
    <source>
        <dbReference type="PROSITE-ProRule" id="PRU00810"/>
    </source>
</evidence>
<feature type="region of interest" description="Disordered" evidence="5">
    <location>
        <begin position="854"/>
        <end position="912"/>
    </location>
</feature>
<dbReference type="PROSITE" id="PS51477">
    <property type="entry name" value="PAH"/>
    <property type="match status" value="2"/>
</dbReference>
<evidence type="ECO:0000313" key="8">
    <source>
        <dbReference type="Proteomes" id="UP000008312"/>
    </source>
</evidence>
<gene>
    <name evidence="7" type="ORF">GSBLH_T00007135001</name>
</gene>
<dbReference type="GO" id="GO:0003714">
    <property type="term" value="F:transcription corepressor activity"/>
    <property type="evidence" value="ECO:0007669"/>
    <property type="project" value="InterPro"/>
</dbReference>
<feature type="domain" description="Histone deacetylase interacting" evidence="6">
    <location>
        <begin position="315"/>
        <end position="415"/>
    </location>
</feature>
<evidence type="ECO:0000256" key="5">
    <source>
        <dbReference type="SAM" id="MobiDB-lite"/>
    </source>
</evidence>
<protein>
    <recommendedName>
        <fullName evidence="6">Histone deacetylase interacting domain-containing protein</fullName>
    </recommendedName>
</protein>
<dbReference type="Proteomes" id="UP000008312">
    <property type="component" value="Unassembled WGS sequence"/>
</dbReference>
<proteinExistence type="predicted"/>
<dbReference type="PANTHER" id="PTHR12346">
    <property type="entry name" value="SIN3B-RELATED"/>
    <property type="match status" value="1"/>
</dbReference>
<dbReference type="PANTHER" id="PTHR12346:SF0">
    <property type="entry name" value="SIN3A, ISOFORM G"/>
    <property type="match status" value="1"/>
</dbReference>
<dbReference type="SMART" id="SM00761">
    <property type="entry name" value="HDAC_interact"/>
    <property type="match status" value="1"/>
</dbReference>
<dbReference type="Gene3D" id="1.20.1160.11">
    <property type="entry name" value="Paired amphipathic helix"/>
    <property type="match status" value="2"/>
</dbReference>
<dbReference type="GeneID" id="24923259"/>
<dbReference type="InParanoid" id="D8M5Y7"/>
<dbReference type="Pfam" id="PF02671">
    <property type="entry name" value="PAH"/>
    <property type="match status" value="2"/>
</dbReference>
<evidence type="ECO:0000313" key="7">
    <source>
        <dbReference type="EMBL" id="CBK23586.2"/>
    </source>
</evidence>
<dbReference type="RefSeq" id="XP_012897634.1">
    <property type="nucleotide sequence ID" value="XM_013042180.1"/>
</dbReference>
<dbReference type="SUPFAM" id="SSF47762">
    <property type="entry name" value="PAH2 domain"/>
    <property type="match status" value="2"/>
</dbReference>
<dbReference type="InterPro" id="IPR036600">
    <property type="entry name" value="PAH_sf"/>
</dbReference>
<feature type="compositionally biased region" description="Basic residues" evidence="5">
    <location>
        <begin position="891"/>
        <end position="903"/>
    </location>
</feature>
<accession>D8M5Y7</accession>
<evidence type="ECO:0000256" key="3">
    <source>
        <dbReference type="ARBA" id="ARBA00023242"/>
    </source>
</evidence>
<evidence type="ECO:0000256" key="1">
    <source>
        <dbReference type="ARBA" id="ARBA00004123"/>
    </source>
</evidence>
<organism evidence="7">
    <name type="scientific">Blastocystis hominis</name>
    <dbReference type="NCBI Taxonomy" id="12968"/>
    <lineage>
        <taxon>Eukaryota</taxon>
        <taxon>Sar</taxon>
        <taxon>Stramenopiles</taxon>
        <taxon>Bigyra</taxon>
        <taxon>Opalozoa</taxon>
        <taxon>Opalinata</taxon>
        <taxon>Blastocystidae</taxon>
        <taxon>Blastocystis</taxon>
    </lineage>
</organism>
<comment type="subcellular location">
    <subcellularLocation>
        <location evidence="1 4">Nucleus</location>
    </subcellularLocation>
</comment>
<dbReference type="Pfam" id="PF16879">
    <property type="entry name" value="Sin3a_C"/>
    <property type="match status" value="1"/>
</dbReference>
<name>D8M5Y7_BLAHO</name>
<dbReference type="GO" id="GO:0000122">
    <property type="term" value="P:negative regulation of transcription by RNA polymerase II"/>
    <property type="evidence" value="ECO:0007669"/>
    <property type="project" value="TreeGrafter"/>
</dbReference>
<dbReference type="OrthoDB" id="10265969at2759"/>
<dbReference type="GO" id="GO:0000118">
    <property type="term" value="C:histone deacetylase complex"/>
    <property type="evidence" value="ECO:0007669"/>
    <property type="project" value="TreeGrafter"/>
</dbReference>
<dbReference type="InterPro" id="IPR003822">
    <property type="entry name" value="PAH"/>
</dbReference>
<dbReference type="GO" id="GO:0000785">
    <property type="term" value="C:chromatin"/>
    <property type="evidence" value="ECO:0007669"/>
    <property type="project" value="TreeGrafter"/>
</dbReference>
<dbReference type="InterPro" id="IPR039774">
    <property type="entry name" value="Sin3-like"/>
</dbReference>
<feature type="compositionally biased region" description="Acidic residues" evidence="5">
    <location>
        <begin position="876"/>
        <end position="885"/>
    </location>
</feature>
<dbReference type="OMA" id="ANTWCIF"/>
<evidence type="ECO:0000256" key="2">
    <source>
        <dbReference type="ARBA" id="ARBA00022491"/>
    </source>
</evidence>
<reference evidence="7" key="1">
    <citation type="submission" date="2010-02" db="EMBL/GenBank/DDBJ databases">
        <title>Sequencing and annotation of the Blastocystis hominis genome.</title>
        <authorList>
            <person name="Wincker P."/>
        </authorList>
    </citation>
    <scope>NUCLEOTIDE SEQUENCE</scope>
    <source>
        <strain evidence="7">Singapore isolate B</strain>
    </source>
</reference>